<organism evidence="2 3">
    <name type="scientific">Flavobacterium suaedae</name>
    <dbReference type="NCBI Taxonomy" id="1767027"/>
    <lineage>
        <taxon>Bacteria</taxon>
        <taxon>Pseudomonadati</taxon>
        <taxon>Bacteroidota</taxon>
        <taxon>Flavobacteriia</taxon>
        <taxon>Flavobacteriales</taxon>
        <taxon>Flavobacteriaceae</taxon>
        <taxon>Flavobacterium</taxon>
    </lineage>
</organism>
<evidence type="ECO:0000256" key="1">
    <source>
        <dbReference type="SAM" id="SignalP"/>
    </source>
</evidence>
<gene>
    <name evidence="2" type="ORF">GCM10007424_28670</name>
</gene>
<feature type="chain" id="PRO_5045983095" description="DUF3575 domain-containing protein" evidence="1">
    <location>
        <begin position="21"/>
        <end position="190"/>
    </location>
</feature>
<sequence>MKQLKITLITFLLGIIAATAQGTVEKSFFNFQTGMVGFWGSHEARLSNKFALRTEIGVDLWQYETFRGEDGVVLVPSISAEPRWYYNIAKREQKGKATRKNSANFFSINFEYYPDLFVIGNMPNFMYVPNQIDIIPKWGIRRHIGNSNFNYEVGIGIGYKAYLNEDDSKTISSTTDNVAVDIHLRIGYTF</sequence>
<reference evidence="3" key="1">
    <citation type="journal article" date="2019" name="Int. J. Syst. Evol. Microbiol.">
        <title>The Global Catalogue of Microorganisms (GCM) 10K type strain sequencing project: providing services to taxonomists for standard genome sequencing and annotation.</title>
        <authorList>
            <consortium name="The Broad Institute Genomics Platform"/>
            <consortium name="The Broad Institute Genome Sequencing Center for Infectious Disease"/>
            <person name="Wu L."/>
            <person name="Ma J."/>
        </authorList>
    </citation>
    <scope>NUCLEOTIDE SEQUENCE [LARGE SCALE GENOMIC DNA]</scope>
    <source>
        <strain evidence="3">CGMCC 1.15461</strain>
    </source>
</reference>
<comment type="caution">
    <text evidence="2">The sequence shown here is derived from an EMBL/GenBank/DDBJ whole genome shotgun (WGS) entry which is preliminary data.</text>
</comment>
<dbReference type="EMBL" id="BMJE01000010">
    <property type="protein sequence ID" value="GGB86865.1"/>
    <property type="molecule type" value="Genomic_DNA"/>
</dbReference>
<protein>
    <recommendedName>
        <fullName evidence="4">DUF3575 domain-containing protein</fullName>
    </recommendedName>
</protein>
<keyword evidence="3" id="KW-1185">Reference proteome</keyword>
<dbReference type="RefSeq" id="WP_188622016.1">
    <property type="nucleotide sequence ID" value="NZ_BMJE01000010.1"/>
</dbReference>
<keyword evidence="1" id="KW-0732">Signal</keyword>
<evidence type="ECO:0008006" key="4">
    <source>
        <dbReference type="Google" id="ProtNLM"/>
    </source>
</evidence>
<name>A0ABQ1K3F2_9FLAO</name>
<feature type="signal peptide" evidence="1">
    <location>
        <begin position="1"/>
        <end position="20"/>
    </location>
</feature>
<proteinExistence type="predicted"/>
<evidence type="ECO:0000313" key="3">
    <source>
        <dbReference type="Proteomes" id="UP000615760"/>
    </source>
</evidence>
<evidence type="ECO:0000313" key="2">
    <source>
        <dbReference type="EMBL" id="GGB86865.1"/>
    </source>
</evidence>
<dbReference type="Proteomes" id="UP000615760">
    <property type="component" value="Unassembled WGS sequence"/>
</dbReference>
<accession>A0ABQ1K3F2</accession>